<dbReference type="Gene3D" id="3.40.1700.10">
    <property type="entry name" value="DNA integrity scanning protein, DisA, N-terminal domain"/>
    <property type="match status" value="1"/>
</dbReference>
<feature type="transmembrane region" description="Helical" evidence="10">
    <location>
        <begin position="39"/>
        <end position="58"/>
    </location>
</feature>
<name>A0A3B0QV10_9ZZZZ</name>
<dbReference type="GO" id="GO:0106408">
    <property type="term" value="F:diadenylate cyclase activity"/>
    <property type="evidence" value="ECO:0007669"/>
    <property type="project" value="UniProtKB-EC"/>
</dbReference>
<dbReference type="Pfam" id="PF19293">
    <property type="entry name" value="CdaA_N"/>
    <property type="match status" value="1"/>
</dbReference>
<dbReference type="PIRSF" id="PIRSF004793">
    <property type="entry name" value="UCP004793"/>
    <property type="match status" value="1"/>
</dbReference>
<dbReference type="PROSITE" id="PS51794">
    <property type="entry name" value="DAC"/>
    <property type="match status" value="1"/>
</dbReference>
<dbReference type="InterPro" id="IPR050338">
    <property type="entry name" value="DisA"/>
</dbReference>
<evidence type="ECO:0000256" key="5">
    <source>
        <dbReference type="ARBA" id="ARBA00022695"/>
    </source>
</evidence>
<comment type="catalytic activity">
    <reaction evidence="1">
        <text>2 ATP = 3',3'-c-di-AMP + 2 diphosphate</text>
        <dbReference type="Rhea" id="RHEA:35655"/>
        <dbReference type="ChEBI" id="CHEBI:30616"/>
        <dbReference type="ChEBI" id="CHEBI:33019"/>
        <dbReference type="ChEBI" id="CHEBI:71500"/>
        <dbReference type="EC" id="2.7.7.85"/>
    </reaction>
</comment>
<gene>
    <name evidence="12" type="ORF">MNBD_DELTA01-751</name>
</gene>
<reference evidence="12" key="1">
    <citation type="submission" date="2018-06" db="EMBL/GenBank/DDBJ databases">
        <authorList>
            <person name="Zhirakovskaya E."/>
        </authorList>
    </citation>
    <scope>NUCLEOTIDE SEQUENCE</scope>
</reference>
<keyword evidence="2" id="KW-1003">Cell membrane</keyword>
<organism evidence="12">
    <name type="scientific">hydrothermal vent metagenome</name>
    <dbReference type="NCBI Taxonomy" id="652676"/>
    <lineage>
        <taxon>unclassified sequences</taxon>
        <taxon>metagenomes</taxon>
        <taxon>ecological metagenomes</taxon>
    </lineage>
</organism>
<keyword evidence="5" id="KW-0548">Nucleotidyltransferase</keyword>
<dbReference type="InterPro" id="IPR014046">
    <property type="entry name" value="C-di-AMP_synthase"/>
</dbReference>
<dbReference type="HAMAP" id="MF_01499">
    <property type="entry name" value="DacA"/>
    <property type="match status" value="1"/>
</dbReference>
<dbReference type="InterPro" id="IPR034701">
    <property type="entry name" value="CdaA"/>
</dbReference>
<feature type="domain" description="DAC" evidence="11">
    <location>
        <begin position="81"/>
        <end position="234"/>
    </location>
</feature>
<sequence length="260" mass="28795">MYDFAARLPSIIEFIDILLVAVVLYWVMRLVRNTRAERMLWGLAVIVLVYFVSDRVHLYTFHWILNKFLASIVLLVIVVFQKDIRKALGEMGRPFIGRKTIETGFLEEVSKGVTAMSVGRIGGLIVIERGIDLLDFVATGVDIDGEASKELLLTIFNPSSPLHDGAVIIRGGRIARAGSILPLTGRELTKSMGTRHRAAIGISEETDGVVIVVSEKTGEISVVVEETLEMGIEPVELLGRLRSVIDIDESTSRGLFGRYR</sequence>
<evidence type="ECO:0000256" key="1">
    <source>
        <dbReference type="ARBA" id="ARBA00000877"/>
    </source>
</evidence>
<dbReference type="GO" id="GO:0004016">
    <property type="term" value="F:adenylate cyclase activity"/>
    <property type="evidence" value="ECO:0007669"/>
    <property type="project" value="InterPro"/>
</dbReference>
<dbReference type="InterPro" id="IPR045585">
    <property type="entry name" value="CdaA_N"/>
</dbReference>
<dbReference type="EMBL" id="UOEA01000060">
    <property type="protein sequence ID" value="VAV84122.1"/>
    <property type="molecule type" value="Genomic_DNA"/>
</dbReference>
<evidence type="ECO:0000256" key="9">
    <source>
        <dbReference type="ARBA" id="ARBA00023136"/>
    </source>
</evidence>
<proteinExistence type="inferred from homology"/>
<keyword evidence="6" id="KW-0547">Nucleotide-binding</keyword>
<dbReference type="NCBIfam" id="TIGR00159">
    <property type="entry name" value="diadenylate cyclase CdaA"/>
    <property type="match status" value="1"/>
</dbReference>
<dbReference type="SUPFAM" id="SSF143597">
    <property type="entry name" value="YojJ-like"/>
    <property type="match status" value="1"/>
</dbReference>
<dbReference type="PANTHER" id="PTHR34185:SF1">
    <property type="entry name" value="DIADENYLATE CYCLASE"/>
    <property type="match status" value="1"/>
</dbReference>
<evidence type="ECO:0000256" key="4">
    <source>
        <dbReference type="ARBA" id="ARBA00022692"/>
    </source>
</evidence>
<evidence type="ECO:0000256" key="7">
    <source>
        <dbReference type="ARBA" id="ARBA00022840"/>
    </source>
</evidence>
<evidence type="ECO:0000313" key="12">
    <source>
        <dbReference type="EMBL" id="VAV84122.1"/>
    </source>
</evidence>
<dbReference type="InterPro" id="IPR003390">
    <property type="entry name" value="DNA_integrity_scan_DisA_N"/>
</dbReference>
<feature type="transmembrane region" description="Helical" evidence="10">
    <location>
        <begin position="6"/>
        <end position="27"/>
    </location>
</feature>
<keyword evidence="9 10" id="KW-0472">Membrane</keyword>
<dbReference type="GO" id="GO:0006171">
    <property type="term" value="P:cAMP biosynthetic process"/>
    <property type="evidence" value="ECO:0007669"/>
    <property type="project" value="InterPro"/>
</dbReference>
<dbReference type="GO" id="GO:0005524">
    <property type="term" value="F:ATP binding"/>
    <property type="evidence" value="ECO:0007669"/>
    <property type="project" value="UniProtKB-KW"/>
</dbReference>
<dbReference type="Pfam" id="PF02457">
    <property type="entry name" value="DAC"/>
    <property type="match status" value="1"/>
</dbReference>
<feature type="transmembrane region" description="Helical" evidence="10">
    <location>
        <begin position="64"/>
        <end position="81"/>
    </location>
</feature>
<keyword evidence="4 10" id="KW-0812">Transmembrane</keyword>
<evidence type="ECO:0000256" key="10">
    <source>
        <dbReference type="SAM" id="Phobius"/>
    </source>
</evidence>
<evidence type="ECO:0000256" key="3">
    <source>
        <dbReference type="ARBA" id="ARBA00022679"/>
    </source>
</evidence>
<dbReference type="AlphaFoldDB" id="A0A3B0QV10"/>
<evidence type="ECO:0000256" key="8">
    <source>
        <dbReference type="ARBA" id="ARBA00022989"/>
    </source>
</evidence>
<dbReference type="PANTHER" id="PTHR34185">
    <property type="entry name" value="DIADENYLATE CYCLASE"/>
    <property type="match status" value="1"/>
</dbReference>
<accession>A0A3B0QV10</accession>
<dbReference type="InterPro" id="IPR036888">
    <property type="entry name" value="DNA_integrity_DisA_N_sf"/>
</dbReference>
<evidence type="ECO:0000259" key="11">
    <source>
        <dbReference type="PROSITE" id="PS51794"/>
    </source>
</evidence>
<protein>
    <submittedName>
        <fullName evidence="12">Diadenylate cyclase spyDAC Bacterial checkpoint controller DisA with nucleotide-binding domain</fullName>
    </submittedName>
</protein>
<keyword evidence="3" id="KW-0808">Transferase</keyword>
<keyword evidence="8 10" id="KW-1133">Transmembrane helix</keyword>
<evidence type="ECO:0000256" key="6">
    <source>
        <dbReference type="ARBA" id="ARBA00022741"/>
    </source>
</evidence>
<keyword evidence="7" id="KW-0067">ATP-binding</keyword>
<evidence type="ECO:0000256" key="2">
    <source>
        <dbReference type="ARBA" id="ARBA00022475"/>
    </source>
</evidence>